<evidence type="ECO:0000313" key="4">
    <source>
        <dbReference type="Proteomes" id="UP000198863"/>
    </source>
</evidence>
<keyword evidence="2" id="KW-0732">Signal</keyword>
<feature type="chain" id="PRO_5011455217" description="DUF2771 domain-containing protein" evidence="2">
    <location>
        <begin position="30"/>
        <end position="170"/>
    </location>
</feature>
<organism evidence="3 4">
    <name type="scientific">Klenkia brasiliensis</name>
    <dbReference type="NCBI Taxonomy" id="333142"/>
    <lineage>
        <taxon>Bacteria</taxon>
        <taxon>Bacillati</taxon>
        <taxon>Actinomycetota</taxon>
        <taxon>Actinomycetes</taxon>
        <taxon>Geodermatophilales</taxon>
        <taxon>Geodermatophilaceae</taxon>
        <taxon>Klenkia</taxon>
    </lineage>
</organism>
<feature type="signal peptide" evidence="2">
    <location>
        <begin position="1"/>
        <end position="29"/>
    </location>
</feature>
<proteinExistence type="predicted"/>
<dbReference type="Pfam" id="PF10969">
    <property type="entry name" value="DUF2771"/>
    <property type="match status" value="1"/>
</dbReference>
<protein>
    <recommendedName>
        <fullName evidence="5">DUF2771 domain-containing protein</fullName>
    </recommendedName>
</protein>
<dbReference type="OrthoDB" id="5189933at2"/>
<feature type="region of interest" description="Disordered" evidence="1">
    <location>
        <begin position="25"/>
        <end position="46"/>
    </location>
</feature>
<evidence type="ECO:0000256" key="1">
    <source>
        <dbReference type="SAM" id="MobiDB-lite"/>
    </source>
</evidence>
<dbReference type="AlphaFoldDB" id="A0A1G7M032"/>
<name>A0A1G7M032_9ACTN</name>
<evidence type="ECO:0000313" key="3">
    <source>
        <dbReference type="EMBL" id="SDF54996.1"/>
    </source>
</evidence>
<evidence type="ECO:0008006" key="5">
    <source>
        <dbReference type="Google" id="ProtNLM"/>
    </source>
</evidence>
<evidence type="ECO:0000256" key="2">
    <source>
        <dbReference type="SAM" id="SignalP"/>
    </source>
</evidence>
<dbReference type="RefSeq" id="WP_091057523.1">
    <property type="nucleotide sequence ID" value="NZ_FNCF01000001.1"/>
</dbReference>
<keyword evidence="4" id="KW-1185">Reference proteome</keyword>
<dbReference type="EMBL" id="FNCF01000001">
    <property type="protein sequence ID" value="SDF54996.1"/>
    <property type="molecule type" value="Genomic_DNA"/>
</dbReference>
<accession>A0A1G7M032</accession>
<sequence>MTRVGTTASGGVAVLALVAGCGAGGSSGAAEQGGPPPTVRVQSGGQDVTVQPSQYCLDGTGERYAGTPPVIEVQPDSTISLTVPDAVARQGWSVQVYDDQLQDLLGEVDVPEDTPTFTGINSSDAVPPAYYLVVVEDSQDSSCSGLSGAWPVGFIRSGEDAGTDPAAPTG</sequence>
<dbReference type="InterPro" id="IPR024495">
    <property type="entry name" value="DUF2771"/>
</dbReference>
<dbReference type="PROSITE" id="PS51257">
    <property type="entry name" value="PROKAR_LIPOPROTEIN"/>
    <property type="match status" value="1"/>
</dbReference>
<dbReference type="Proteomes" id="UP000198863">
    <property type="component" value="Unassembled WGS sequence"/>
</dbReference>
<reference evidence="4" key="1">
    <citation type="submission" date="2016-10" db="EMBL/GenBank/DDBJ databases">
        <authorList>
            <person name="Varghese N."/>
            <person name="Submissions S."/>
        </authorList>
    </citation>
    <scope>NUCLEOTIDE SEQUENCE [LARGE SCALE GENOMIC DNA]</scope>
    <source>
        <strain evidence="4">DSM 44526</strain>
    </source>
</reference>
<gene>
    <name evidence="3" type="ORF">SAMN05660324_0449</name>
</gene>